<dbReference type="RefSeq" id="WP_131417424.1">
    <property type="nucleotide sequence ID" value="NZ_SJXE01000014.1"/>
</dbReference>
<evidence type="ECO:0000313" key="2">
    <source>
        <dbReference type="EMBL" id="TCI01325.1"/>
    </source>
</evidence>
<accession>A0ABY2AFU6</accession>
<evidence type="ECO:0000313" key="3">
    <source>
        <dbReference type="Proteomes" id="UP000292554"/>
    </source>
</evidence>
<organism evidence="2 3">
    <name type="scientific">Corallincola luteus</name>
    <dbReference type="NCBI Taxonomy" id="1775177"/>
    <lineage>
        <taxon>Bacteria</taxon>
        <taxon>Pseudomonadati</taxon>
        <taxon>Pseudomonadota</taxon>
        <taxon>Gammaproteobacteria</taxon>
        <taxon>Alteromonadales</taxon>
        <taxon>Psychromonadaceae</taxon>
        <taxon>Corallincola</taxon>
    </lineage>
</organism>
<feature type="compositionally biased region" description="Basic and acidic residues" evidence="1">
    <location>
        <begin position="38"/>
        <end position="60"/>
    </location>
</feature>
<dbReference type="Proteomes" id="UP000292554">
    <property type="component" value="Unassembled WGS sequence"/>
</dbReference>
<name>A0ABY2AFU6_9GAMM</name>
<dbReference type="EMBL" id="SJXE01000014">
    <property type="protein sequence ID" value="TCI01325.1"/>
    <property type="molecule type" value="Genomic_DNA"/>
</dbReference>
<sequence>MNKDQLCRMLEHDQGLSCSVCKKESKKHWTNSDGLENDLTKVGDVEPEDSRGYDEYKERGSNPFSETAPLSLSYYPYNCSSVYKCGSCHAVILIYLETGGHGARYQARWAQSGLEITP</sequence>
<comment type="caution">
    <text evidence="2">The sequence shown here is derived from an EMBL/GenBank/DDBJ whole genome shotgun (WGS) entry which is preliminary data.</text>
</comment>
<keyword evidence="3" id="KW-1185">Reference proteome</keyword>
<proteinExistence type="predicted"/>
<gene>
    <name evidence="2" type="ORF">EZV61_18205</name>
</gene>
<reference evidence="2 3" key="1">
    <citation type="submission" date="2019-02" db="EMBL/GenBank/DDBJ databases">
        <title>Corallincola luteus sp. nov., a marine bacterium isolated from surface sediment of Bohai Sea in China.</title>
        <authorList>
            <person name="Ren Q."/>
        </authorList>
    </citation>
    <scope>NUCLEOTIDE SEQUENCE [LARGE SCALE GENOMIC DNA]</scope>
    <source>
        <strain evidence="2 3">DASS28</strain>
    </source>
</reference>
<evidence type="ECO:0000256" key="1">
    <source>
        <dbReference type="SAM" id="MobiDB-lite"/>
    </source>
</evidence>
<feature type="region of interest" description="Disordered" evidence="1">
    <location>
        <begin position="26"/>
        <end position="62"/>
    </location>
</feature>
<protein>
    <submittedName>
        <fullName evidence="2">Uncharacterized protein</fullName>
    </submittedName>
</protein>